<reference evidence="1 2" key="1">
    <citation type="submission" date="2020-04" db="EMBL/GenBank/DDBJ databases">
        <title>Molecular characterization of pseudomonads from Agaricus bisporus reveal novel blotch 2 pathogens in Western Europe.</title>
        <authorList>
            <person name="Taparia T."/>
            <person name="Krijger M."/>
            <person name="Haynes E."/>
            <person name="Elpinstone J.G."/>
            <person name="Noble R."/>
            <person name="Van Der Wolf J."/>
        </authorList>
    </citation>
    <scope>NUCLEOTIDE SEQUENCE [LARGE SCALE GENOMIC DNA]</scope>
    <source>
        <strain evidence="1 2">P8021</strain>
    </source>
</reference>
<proteinExistence type="predicted"/>
<comment type="caution">
    <text evidence="1">The sequence shown here is derived from an EMBL/GenBank/DDBJ whole genome shotgun (WGS) entry which is preliminary data.</text>
</comment>
<sequence>MNDIYKILLAAAVGFLLSPLTEVLKSKISARQNKSKLKTKLTTFETILCRAIPSITETIKNRERFIKAPEKYLGTVFITPNFRFPKIESNIDNAYDMLSTSQRRGLLDLESQAAHIKDMLKKLYSIEEECKSTIYKKANIEKIITQEAEIRDIEKEHYTRAIACEKAILYTAACMLGTLRRAINNDSSLPKDIDTIEKVSKELDIDIDLNWWPQFRGQKSNA</sequence>
<dbReference type="AlphaFoldDB" id="A0A7Y8FZB0"/>
<organism evidence="1 2">
    <name type="scientific">Pseudomonas reactans</name>
    <dbReference type="NCBI Taxonomy" id="117680"/>
    <lineage>
        <taxon>Bacteria</taxon>
        <taxon>Pseudomonadati</taxon>
        <taxon>Pseudomonadota</taxon>
        <taxon>Gammaproteobacteria</taxon>
        <taxon>Pseudomonadales</taxon>
        <taxon>Pseudomonadaceae</taxon>
        <taxon>Pseudomonas</taxon>
    </lineage>
</organism>
<evidence type="ECO:0000313" key="1">
    <source>
        <dbReference type="EMBL" id="NWE87899.1"/>
    </source>
</evidence>
<gene>
    <name evidence="1" type="ORF">HX893_07110</name>
</gene>
<accession>A0A7Y8FZB0</accession>
<evidence type="ECO:0000313" key="2">
    <source>
        <dbReference type="Proteomes" id="UP000585226"/>
    </source>
</evidence>
<name>A0A7Y8FZB0_9PSED</name>
<protein>
    <submittedName>
        <fullName evidence="1">Uncharacterized protein</fullName>
    </submittedName>
</protein>
<dbReference type="Proteomes" id="UP000585226">
    <property type="component" value="Unassembled WGS sequence"/>
</dbReference>
<dbReference type="RefSeq" id="WP_177110682.1">
    <property type="nucleotide sequence ID" value="NZ_JACASD010000015.1"/>
</dbReference>
<dbReference type="EMBL" id="JACASD010000015">
    <property type="protein sequence ID" value="NWE87899.1"/>
    <property type="molecule type" value="Genomic_DNA"/>
</dbReference>